<evidence type="ECO:0000313" key="2">
    <source>
        <dbReference type="Proteomes" id="UP000823674"/>
    </source>
</evidence>
<protein>
    <submittedName>
        <fullName evidence="1">Uncharacterized protein</fullName>
    </submittedName>
</protein>
<comment type="caution">
    <text evidence="1">The sequence shown here is derived from an EMBL/GenBank/DDBJ whole genome shotgun (WGS) entry which is preliminary data.</text>
</comment>
<evidence type="ECO:0000313" key="1">
    <source>
        <dbReference type="EMBL" id="KAG5402729.1"/>
    </source>
</evidence>
<sequence>MMAFIGDYRRNPIIGSSFLVSLSLSIKPEEEEEKRIGHGFAEQTPRDGHDEMVCLYGGGVWKIKVELPEAYPYKHCVGAAWETVNEKTHKEDKGLAGSSKIQRAHIDVKPLIFKFRGK</sequence>
<dbReference type="Proteomes" id="UP000823674">
    <property type="component" value="Chromosome A03"/>
</dbReference>
<gene>
    <name evidence="1" type="primary">A03g500180.1_BraROA</name>
    <name evidence="1" type="ORF">IGI04_008848</name>
</gene>
<organism evidence="1 2">
    <name type="scientific">Brassica rapa subsp. trilocularis</name>
    <dbReference type="NCBI Taxonomy" id="1813537"/>
    <lineage>
        <taxon>Eukaryota</taxon>
        <taxon>Viridiplantae</taxon>
        <taxon>Streptophyta</taxon>
        <taxon>Embryophyta</taxon>
        <taxon>Tracheophyta</taxon>
        <taxon>Spermatophyta</taxon>
        <taxon>Magnoliopsida</taxon>
        <taxon>eudicotyledons</taxon>
        <taxon>Gunneridae</taxon>
        <taxon>Pentapetalae</taxon>
        <taxon>rosids</taxon>
        <taxon>malvids</taxon>
        <taxon>Brassicales</taxon>
        <taxon>Brassicaceae</taxon>
        <taxon>Brassiceae</taxon>
        <taxon>Brassica</taxon>
    </lineage>
</organism>
<proteinExistence type="predicted"/>
<dbReference type="EMBL" id="JADBGQ010000003">
    <property type="protein sequence ID" value="KAG5402729.1"/>
    <property type="molecule type" value="Genomic_DNA"/>
</dbReference>
<name>A0ABQ7MVL7_BRACM</name>
<keyword evidence="2" id="KW-1185">Reference proteome</keyword>
<accession>A0ABQ7MVL7</accession>
<reference evidence="1 2" key="1">
    <citation type="submission" date="2021-03" db="EMBL/GenBank/DDBJ databases">
        <authorList>
            <person name="King G.J."/>
            <person name="Bancroft I."/>
            <person name="Baten A."/>
            <person name="Bloomfield J."/>
            <person name="Borpatragohain P."/>
            <person name="He Z."/>
            <person name="Irish N."/>
            <person name="Irwin J."/>
            <person name="Liu K."/>
            <person name="Mauleon R.P."/>
            <person name="Moore J."/>
            <person name="Morris R."/>
            <person name="Ostergaard L."/>
            <person name="Wang B."/>
            <person name="Wells R."/>
        </authorList>
    </citation>
    <scope>NUCLEOTIDE SEQUENCE [LARGE SCALE GENOMIC DNA]</scope>
    <source>
        <strain evidence="1">R-o-18</strain>
        <tissue evidence="1">Leaf</tissue>
    </source>
</reference>